<gene>
    <name evidence="11" type="ORF">CVLEPA_LOCUS1359</name>
</gene>
<evidence type="ECO:0000256" key="9">
    <source>
        <dbReference type="ARBA" id="ARBA00023136"/>
    </source>
</evidence>
<dbReference type="InterPro" id="IPR002401">
    <property type="entry name" value="Cyt_P450_E_grp-I"/>
</dbReference>
<dbReference type="EMBL" id="CAWYQH010000001">
    <property type="protein sequence ID" value="CAK8672406.1"/>
    <property type="molecule type" value="Genomic_DNA"/>
</dbReference>
<evidence type="ECO:0000256" key="10">
    <source>
        <dbReference type="SAM" id="Phobius"/>
    </source>
</evidence>
<organism evidence="11 12">
    <name type="scientific">Clavelina lepadiformis</name>
    <name type="common">Light-bulb sea squirt</name>
    <name type="synonym">Ascidia lepadiformis</name>
    <dbReference type="NCBI Taxonomy" id="159417"/>
    <lineage>
        <taxon>Eukaryota</taxon>
        <taxon>Metazoa</taxon>
        <taxon>Chordata</taxon>
        <taxon>Tunicata</taxon>
        <taxon>Ascidiacea</taxon>
        <taxon>Aplousobranchia</taxon>
        <taxon>Clavelinidae</taxon>
        <taxon>Clavelina</taxon>
    </lineage>
</organism>
<dbReference type="Gene3D" id="1.10.630.10">
    <property type="entry name" value="Cytochrome P450"/>
    <property type="match status" value="1"/>
</dbReference>
<feature type="transmembrane region" description="Helical" evidence="10">
    <location>
        <begin position="316"/>
        <end position="334"/>
    </location>
</feature>
<feature type="transmembrane region" description="Helical" evidence="10">
    <location>
        <begin position="170"/>
        <end position="191"/>
    </location>
</feature>
<evidence type="ECO:0000313" key="12">
    <source>
        <dbReference type="Proteomes" id="UP001642483"/>
    </source>
</evidence>
<dbReference type="InterPro" id="IPR036396">
    <property type="entry name" value="Cyt_P450_sf"/>
</dbReference>
<evidence type="ECO:0000256" key="1">
    <source>
        <dbReference type="ARBA" id="ARBA00001971"/>
    </source>
</evidence>
<evidence type="ECO:0000256" key="3">
    <source>
        <dbReference type="ARBA" id="ARBA00007018"/>
    </source>
</evidence>
<protein>
    <recommendedName>
        <fullName evidence="13">Cytochrome P450</fullName>
    </recommendedName>
</protein>
<comment type="similarity">
    <text evidence="3">Belongs to the ADIPOR family.</text>
</comment>
<evidence type="ECO:0000256" key="7">
    <source>
        <dbReference type="ARBA" id="ARBA00022989"/>
    </source>
</evidence>
<keyword evidence="6" id="KW-0479">Metal-binding</keyword>
<feature type="transmembrane region" description="Helical" evidence="10">
    <location>
        <begin position="142"/>
        <end position="164"/>
    </location>
</feature>
<feature type="transmembrane region" description="Helical" evidence="10">
    <location>
        <begin position="98"/>
        <end position="121"/>
    </location>
</feature>
<keyword evidence="9 10" id="KW-0472">Membrane</keyword>
<dbReference type="PROSITE" id="PS00086">
    <property type="entry name" value="CYTOCHROME_P450"/>
    <property type="match status" value="1"/>
</dbReference>
<feature type="transmembrane region" description="Helical" evidence="10">
    <location>
        <begin position="280"/>
        <end position="304"/>
    </location>
</feature>
<comment type="cofactor">
    <cofactor evidence="1">
        <name>heme</name>
        <dbReference type="ChEBI" id="CHEBI:30413"/>
    </cofactor>
</comment>
<dbReference type="PRINTS" id="PR00463">
    <property type="entry name" value="EP450I"/>
</dbReference>
<feature type="transmembrane region" description="Helical" evidence="10">
    <location>
        <begin position="241"/>
        <end position="259"/>
    </location>
</feature>
<evidence type="ECO:0000256" key="4">
    <source>
        <dbReference type="ARBA" id="ARBA00010617"/>
    </source>
</evidence>
<feature type="transmembrane region" description="Helical" evidence="10">
    <location>
        <begin position="66"/>
        <end position="86"/>
    </location>
</feature>
<keyword evidence="5 10" id="KW-0812">Transmembrane</keyword>
<dbReference type="InterPro" id="IPR004254">
    <property type="entry name" value="AdipoR/HlyIII-related"/>
</dbReference>
<feature type="transmembrane region" description="Helical" evidence="10">
    <location>
        <begin position="198"/>
        <end position="221"/>
    </location>
</feature>
<dbReference type="PRINTS" id="PR00385">
    <property type="entry name" value="P450"/>
</dbReference>
<evidence type="ECO:0008006" key="13">
    <source>
        <dbReference type="Google" id="ProtNLM"/>
    </source>
</evidence>
<dbReference type="Pfam" id="PF03006">
    <property type="entry name" value="HlyIII"/>
    <property type="match status" value="1"/>
</dbReference>
<evidence type="ECO:0000256" key="6">
    <source>
        <dbReference type="ARBA" id="ARBA00022723"/>
    </source>
</evidence>
<reference evidence="11 12" key="1">
    <citation type="submission" date="2024-02" db="EMBL/GenBank/DDBJ databases">
        <authorList>
            <person name="Daric V."/>
            <person name="Darras S."/>
        </authorList>
    </citation>
    <scope>NUCLEOTIDE SEQUENCE [LARGE SCALE GENOMIC DNA]</scope>
</reference>
<evidence type="ECO:0000256" key="5">
    <source>
        <dbReference type="ARBA" id="ARBA00022692"/>
    </source>
</evidence>
<name>A0ABP0EZ65_CLALP</name>
<evidence type="ECO:0000256" key="8">
    <source>
        <dbReference type="ARBA" id="ARBA00023004"/>
    </source>
</evidence>
<dbReference type="Proteomes" id="UP001642483">
    <property type="component" value="Unassembled WGS sequence"/>
</dbReference>
<dbReference type="SUPFAM" id="SSF48264">
    <property type="entry name" value="Cytochrome P450"/>
    <property type="match status" value="1"/>
</dbReference>
<dbReference type="InterPro" id="IPR050182">
    <property type="entry name" value="Cytochrome_P450_fam2"/>
</dbReference>
<comment type="similarity">
    <text evidence="4">Belongs to the cytochrome P450 family.</text>
</comment>
<accession>A0ABP0EZ65</accession>
<comment type="subcellular location">
    <subcellularLocation>
        <location evidence="2">Membrane</location>
        <topology evidence="2">Multi-pass membrane protein</topology>
    </subcellularLocation>
</comment>
<evidence type="ECO:0000313" key="11">
    <source>
        <dbReference type="EMBL" id="CAK8672406.1"/>
    </source>
</evidence>
<comment type="caution">
    <text evidence="11">The sequence shown here is derived from an EMBL/GenBank/DDBJ whole genome shotgun (WGS) entry which is preliminary data.</text>
</comment>
<dbReference type="Pfam" id="PF00067">
    <property type="entry name" value="p450"/>
    <property type="match status" value="1"/>
</dbReference>
<feature type="transmembrane region" description="Helical" evidence="10">
    <location>
        <begin position="371"/>
        <end position="390"/>
    </location>
</feature>
<keyword evidence="12" id="KW-1185">Reference proteome</keyword>
<keyword evidence="8" id="KW-0408">Iron</keyword>
<keyword evidence="7 10" id="KW-1133">Transmembrane helix</keyword>
<proteinExistence type="inferred from homology"/>
<dbReference type="PANTHER" id="PTHR24300">
    <property type="entry name" value="CYTOCHROME P450 508A4-RELATED"/>
    <property type="match status" value="1"/>
</dbReference>
<sequence length="873" mass="100602">MMNTQTKNTENGSRWEAWLRSYGLRSRYEMPSYLCPNKHIMHGYRQSPSSWTYCFKSLFNPTNETLNVWTHAIPLLIMVNHYWNFIGLYPDYVGNPIFYPYWIFLAGTVTVLAVSSLSHLFNCKSPAMYDACFCYDHAGISFYGIGITVSLGIYICPYSCVGLGLDTSMWVFASTLAACPVAVVCMCLTRYPSVTHKYLLRVVINGLIVLVFNLPCFYKFILKPDVDVSIQCRTDNNFTQLVYFAITAVCWILSALLQSTHFPESYYPGKFDIVGHSHQLFHLSFSVTVYFQSLLIEGTLTTWIEMLQAESINPETLQITWFNVVIVPMLWGWSKRRSIFPSGKNCVKLWCLAKRCISGFGKWNFFAEMDFYICIIFLLIIFIYLVHLYLKRPTNFPPGPLGLPVFGVAHKIGDRPELALMKISDEYGAISSVKLLRNFTVVLSDYEGIHEAFVKQGHIFSGRPHNVMFDVYAQNTGIATTDGPKWKEARRFAVTTLKKLGSGKTVVEEYVMEEALELCSVLQSMKKTTFDKTQILVHSVANIVCRISFGKRYNHTDVEFIKTARVLVDWFNQNSFAFMILTLAPFLRHFPPFRHSIQTLKEAREKLCLMLLDVVKERQESYDANEIRDFVDAYMEHMEKENDKEYVFNEAELLGFIRDMFVAGTDTTVGTFKWTVLFLINRPAVQKKMQKEIDKVVGPDGRLKLAHLNDMHYTQAVMYEMLRVRTIAPLGLAHRTVEDTILCGYNIPKGTQVTANIWALHHDPSIWSEPDEFRPERFLDVEGNFQKPSHFLPFSTGSRHCMGKELAMMEYFFFLVTILQRFHLKPASSKGLPLTEECKKSGIFLTPPDFQMKVTERFTRARSIKEYQNSMWD</sequence>
<evidence type="ECO:0000256" key="2">
    <source>
        <dbReference type="ARBA" id="ARBA00004141"/>
    </source>
</evidence>
<dbReference type="InterPro" id="IPR017972">
    <property type="entry name" value="Cyt_P450_CS"/>
</dbReference>
<dbReference type="PANTHER" id="PTHR24300:SF397">
    <property type="entry name" value="CYTOCHROME P450 2U1"/>
    <property type="match status" value="1"/>
</dbReference>
<dbReference type="InterPro" id="IPR001128">
    <property type="entry name" value="Cyt_P450"/>
</dbReference>